<dbReference type="AlphaFoldDB" id="A0A5B8MRB3"/>
<dbReference type="PANTHER" id="PTHR14969:SF13">
    <property type="entry name" value="AT30094P"/>
    <property type="match status" value="1"/>
</dbReference>
<keyword evidence="1" id="KW-1133">Transmembrane helix</keyword>
<evidence type="ECO:0000313" key="3">
    <source>
        <dbReference type="EMBL" id="QDZ21930.1"/>
    </source>
</evidence>
<gene>
    <name evidence="3" type="ORF">A3770_06p44480</name>
</gene>
<dbReference type="Proteomes" id="UP000316726">
    <property type="component" value="Chromosome 6"/>
</dbReference>
<evidence type="ECO:0000259" key="2">
    <source>
        <dbReference type="SMART" id="SM00014"/>
    </source>
</evidence>
<feature type="transmembrane region" description="Helical" evidence="1">
    <location>
        <begin position="82"/>
        <end position="100"/>
    </location>
</feature>
<protein>
    <submittedName>
        <fullName evidence="3">Phosphatidic acid phosphatase</fullName>
    </submittedName>
</protein>
<proteinExistence type="predicted"/>
<dbReference type="Gene3D" id="1.20.144.10">
    <property type="entry name" value="Phosphatidic acid phosphatase type 2/haloperoxidase"/>
    <property type="match status" value="1"/>
</dbReference>
<feature type="transmembrane region" description="Helical" evidence="1">
    <location>
        <begin position="179"/>
        <end position="201"/>
    </location>
</feature>
<keyword evidence="4" id="KW-1185">Reference proteome</keyword>
<dbReference type="SUPFAM" id="SSF48317">
    <property type="entry name" value="Acid phosphatase/Vanadium-dependent haloperoxidase"/>
    <property type="match status" value="1"/>
</dbReference>
<dbReference type="SMART" id="SM00014">
    <property type="entry name" value="acidPPc"/>
    <property type="match status" value="1"/>
</dbReference>
<keyword evidence="1" id="KW-0812">Transmembrane</keyword>
<keyword evidence="1" id="KW-0472">Membrane</keyword>
<dbReference type="InterPro" id="IPR036938">
    <property type="entry name" value="PAP2/HPO_sf"/>
</dbReference>
<dbReference type="OrthoDB" id="10266771at2759"/>
<sequence length="202" mass="21635">MGGSEREGRRRRGQESILESIVVVDKAWSRRIYEASVASVAGKNWSVASVALERLGSGLVWFPATLAVLLADTNHRSVTLNFLLGLILDIAIVGSIKGIFRRSRPNYTGEENGGYKTIVKVDSFSFPSGHTSRMTYVACFCSLYLGAGPTCLVFLWAVATAASRVVLGRHYCSDVLAGAAAGLVNVMLLTRGAFAASGLIFL</sequence>
<dbReference type="GO" id="GO:0042392">
    <property type="term" value="F:sphingosine-1-phosphate phosphatase activity"/>
    <property type="evidence" value="ECO:0007669"/>
    <property type="project" value="TreeGrafter"/>
</dbReference>
<evidence type="ECO:0000256" key="1">
    <source>
        <dbReference type="SAM" id="Phobius"/>
    </source>
</evidence>
<dbReference type="EMBL" id="CP031039">
    <property type="protein sequence ID" value="QDZ21930.1"/>
    <property type="molecule type" value="Genomic_DNA"/>
</dbReference>
<evidence type="ECO:0000313" key="4">
    <source>
        <dbReference type="Proteomes" id="UP000316726"/>
    </source>
</evidence>
<organism evidence="3 4">
    <name type="scientific">Chloropicon primus</name>
    <dbReference type="NCBI Taxonomy" id="1764295"/>
    <lineage>
        <taxon>Eukaryota</taxon>
        <taxon>Viridiplantae</taxon>
        <taxon>Chlorophyta</taxon>
        <taxon>Chloropicophyceae</taxon>
        <taxon>Chloropicales</taxon>
        <taxon>Chloropicaceae</taxon>
        <taxon>Chloropicon</taxon>
    </lineage>
</organism>
<feature type="transmembrane region" description="Helical" evidence="1">
    <location>
        <begin position="136"/>
        <end position="159"/>
    </location>
</feature>
<accession>A0A5B8MRB3</accession>
<dbReference type="PANTHER" id="PTHR14969">
    <property type="entry name" value="SPHINGOSINE-1-PHOSPHATE PHOSPHOHYDROLASE"/>
    <property type="match status" value="1"/>
</dbReference>
<dbReference type="Pfam" id="PF01569">
    <property type="entry name" value="PAP2"/>
    <property type="match status" value="1"/>
</dbReference>
<reference evidence="3 4" key="1">
    <citation type="submission" date="2018-07" db="EMBL/GenBank/DDBJ databases">
        <title>The complete nuclear genome of the prasinophyte Chloropicon primus (CCMP1205).</title>
        <authorList>
            <person name="Pombert J.-F."/>
            <person name="Otis C."/>
            <person name="Turmel M."/>
            <person name="Lemieux C."/>
        </authorList>
    </citation>
    <scope>NUCLEOTIDE SEQUENCE [LARGE SCALE GENOMIC DNA]</scope>
    <source>
        <strain evidence="3 4">CCMP1205</strain>
    </source>
</reference>
<dbReference type="InterPro" id="IPR000326">
    <property type="entry name" value="PAP2/HPO"/>
</dbReference>
<name>A0A5B8MRB3_9CHLO</name>
<feature type="domain" description="Phosphatidic acid phosphatase type 2/haloperoxidase" evidence="2">
    <location>
        <begin position="79"/>
        <end position="190"/>
    </location>
</feature>